<feature type="non-terminal residue" evidence="1">
    <location>
        <position position="1"/>
    </location>
</feature>
<gene>
    <name evidence="1" type="ORF">Vafri_7180</name>
</gene>
<comment type="caution">
    <text evidence="1">The sequence shown here is derived from an EMBL/GenBank/DDBJ whole genome shotgun (WGS) entry which is preliminary data.</text>
</comment>
<dbReference type="AlphaFoldDB" id="A0A8J4EYX1"/>
<dbReference type="EMBL" id="BNCO01000010">
    <property type="protein sequence ID" value="GIL51099.1"/>
    <property type="molecule type" value="Genomic_DNA"/>
</dbReference>
<name>A0A8J4EYX1_9CHLO</name>
<organism evidence="1 2">
    <name type="scientific">Volvox africanus</name>
    <dbReference type="NCBI Taxonomy" id="51714"/>
    <lineage>
        <taxon>Eukaryota</taxon>
        <taxon>Viridiplantae</taxon>
        <taxon>Chlorophyta</taxon>
        <taxon>core chlorophytes</taxon>
        <taxon>Chlorophyceae</taxon>
        <taxon>CS clade</taxon>
        <taxon>Chlamydomonadales</taxon>
        <taxon>Volvocaceae</taxon>
        <taxon>Volvox</taxon>
    </lineage>
</organism>
<dbReference type="Proteomes" id="UP000747399">
    <property type="component" value="Unassembled WGS sequence"/>
</dbReference>
<protein>
    <submittedName>
        <fullName evidence="1">Uncharacterized protein</fullName>
    </submittedName>
</protein>
<keyword evidence="2" id="KW-1185">Reference proteome</keyword>
<reference evidence="1" key="1">
    <citation type="journal article" date="2021" name="Proc. Natl. Acad. Sci. U.S.A.">
        <title>Three genomes in the algal genus Volvox reveal the fate of a haploid sex-determining region after a transition to homothallism.</title>
        <authorList>
            <person name="Yamamoto K."/>
            <person name="Hamaji T."/>
            <person name="Kawai-Toyooka H."/>
            <person name="Matsuzaki R."/>
            <person name="Takahashi F."/>
            <person name="Nishimura Y."/>
            <person name="Kawachi M."/>
            <person name="Noguchi H."/>
            <person name="Minakuchi Y."/>
            <person name="Umen J.G."/>
            <person name="Toyoda A."/>
            <person name="Nozaki H."/>
        </authorList>
    </citation>
    <scope>NUCLEOTIDE SEQUENCE</scope>
    <source>
        <strain evidence="1">NIES-3780</strain>
    </source>
</reference>
<evidence type="ECO:0000313" key="2">
    <source>
        <dbReference type="Proteomes" id="UP000747399"/>
    </source>
</evidence>
<proteinExistence type="predicted"/>
<sequence length="161" mass="17558">APVLSTIKSMALSSVPYEQYKLKNGCDLSTRLRSCSRVLPYSFTRCGGTASAAASSLSWNSPVSWVLHPRRWSATWRRTDRSAPSGSPLRNWRLAQSAPEPSPPLWSASLLLLPRPVACRFPCGRGMPGGAAGSAMSIAVRRARRTSPYEGSLSTRRRTSH</sequence>
<evidence type="ECO:0000313" key="1">
    <source>
        <dbReference type="EMBL" id="GIL51099.1"/>
    </source>
</evidence>
<accession>A0A8J4EYX1</accession>